<evidence type="ECO:0000256" key="5">
    <source>
        <dbReference type="ARBA" id="ARBA00022989"/>
    </source>
</evidence>
<dbReference type="PANTHER" id="PTHR13301">
    <property type="entry name" value="X-BOX TRANSCRIPTION FACTOR-RELATED"/>
    <property type="match status" value="1"/>
</dbReference>
<keyword evidence="6" id="KW-0472">Membrane</keyword>
<gene>
    <name evidence="8" type="ORF">V6N11_023389</name>
</gene>
<sequence>MGHGNRVHPMSYADRMEEWKKRQNDKSMKEGMMVETLMETSWILLVHPVRDAYGLWYMDSGSSIFEEPSELASIDVFVSRVDPKKEPPLLCPSLPLIIWLMLTFEDPSEFARKWVPFCKKLNIEPRAPECLPDHPGMIQVFVMRREMSYLKDLMDMKDTVIGRNVMLASKQIQNIEGASAQDNPRFPRTRSGYPDEVNLLNTVHLLQLCVS</sequence>
<evidence type="ECO:0000256" key="4">
    <source>
        <dbReference type="ARBA" id="ARBA00022692"/>
    </source>
</evidence>
<dbReference type="Pfam" id="PF03552">
    <property type="entry name" value="Cellulose_synt"/>
    <property type="match status" value="1"/>
</dbReference>
<evidence type="ECO:0000256" key="7">
    <source>
        <dbReference type="ARBA" id="ARBA00023316"/>
    </source>
</evidence>
<evidence type="ECO:0000256" key="2">
    <source>
        <dbReference type="ARBA" id="ARBA00022676"/>
    </source>
</evidence>
<evidence type="ECO:0000313" key="8">
    <source>
        <dbReference type="EMBL" id="KAK9038527.1"/>
    </source>
</evidence>
<dbReference type="EMBL" id="JBBPBN010000005">
    <property type="protein sequence ID" value="KAK9038527.1"/>
    <property type="molecule type" value="Genomic_DNA"/>
</dbReference>
<comment type="caution">
    <text evidence="8">The sequence shown here is derived from an EMBL/GenBank/DDBJ whole genome shotgun (WGS) entry which is preliminary data.</text>
</comment>
<proteinExistence type="predicted"/>
<evidence type="ECO:0000256" key="1">
    <source>
        <dbReference type="ARBA" id="ARBA00004308"/>
    </source>
</evidence>
<keyword evidence="7" id="KW-0961">Cell wall biogenesis/degradation</keyword>
<comment type="subcellular location">
    <subcellularLocation>
        <location evidence="1">Endomembrane system</location>
    </subcellularLocation>
</comment>
<keyword evidence="3" id="KW-0808">Transferase</keyword>
<name>A0ABR2TMX4_9ROSI</name>
<evidence type="ECO:0000313" key="9">
    <source>
        <dbReference type="Proteomes" id="UP001396334"/>
    </source>
</evidence>
<keyword evidence="9" id="KW-1185">Reference proteome</keyword>
<organism evidence="8 9">
    <name type="scientific">Hibiscus sabdariffa</name>
    <name type="common">roselle</name>
    <dbReference type="NCBI Taxonomy" id="183260"/>
    <lineage>
        <taxon>Eukaryota</taxon>
        <taxon>Viridiplantae</taxon>
        <taxon>Streptophyta</taxon>
        <taxon>Embryophyta</taxon>
        <taxon>Tracheophyta</taxon>
        <taxon>Spermatophyta</taxon>
        <taxon>Magnoliopsida</taxon>
        <taxon>eudicotyledons</taxon>
        <taxon>Gunneridae</taxon>
        <taxon>Pentapetalae</taxon>
        <taxon>rosids</taxon>
        <taxon>malvids</taxon>
        <taxon>Malvales</taxon>
        <taxon>Malvaceae</taxon>
        <taxon>Malvoideae</taxon>
        <taxon>Hibiscus</taxon>
    </lineage>
</organism>
<dbReference type="InterPro" id="IPR005150">
    <property type="entry name" value="Cellulose_synth"/>
</dbReference>
<evidence type="ECO:0000256" key="6">
    <source>
        <dbReference type="ARBA" id="ARBA00023136"/>
    </source>
</evidence>
<dbReference type="Proteomes" id="UP001396334">
    <property type="component" value="Unassembled WGS sequence"/>
</dbReference>
<evidence type="ECO:0000256" key="3">
    <source>
        <dbReference type="ARBA" id="ARBA00022679"/>
    </source>
</evidence>
<keyword evidence="4" id="KW-0812">Transmembrane</keyword>
<protein>
    <submittedName>
        <fullName evidence="8">Uncharacterized protein</fullName>
    </submittedName>
</protein>
<accession>A0ABR2TMX4</accession>
<reference evidence="8 9" key="1">
    <citation type="journal article" date="2024" name="G3 (Bethesda)">
        <title>Genome assembly of Hibiscus sabdariffa L. provides insights into metabolisms of medicinal natural products.</title>
        <authorList>
            <person name="Kim T."/>
        </authorList>
    </citation>
    <scope>NUCLEOTIDE SEQUENCE [LARGE SCALE GENOMIC DNA]</scope>
    <source>
        <strain evidence="8">TK-2024</strain>
        <tissue evidence="8">Old leaves</tissue>
    </source>
</reference>
<keyword evidence="5" id="KW-1133">Transmembrane helix</keyword>
<keyword evidence="2" id="KW-0328">Glycosyltransferase</keyword>